<feature type="transmembrane region" description="Helical" evidence="1">
    <location>
        <begin position="57"/>
        <end position="74"/>
    </location>
</feature>
<comment type="caution">
    <text evidence="2">The sequence shown here is derived from an EMBL/GenBank/DDBJ whole genome shotgun (WGS) entry which is preliminary data.</text>
</comment>
<dbReference type="InterPro" id="IPR024399">
    <property type="entry name" value="DUF2628"/>
</dbReference>
<name>A0A074W1U8_9NEIS</name>
<evidence type="ECO:0000313" key="3">
    <source>
        <dbReference type="Proteomes" id="UP000027644"/>
    </source>
</evidence>
<accession>A0A074W1U8</accession>
<dbReference type="AlphaFoldDB" id="A0A074W1U8"/>
<sequence>MDESTEKKCDFSDMGLSDAWLFRFKFYEENGIPKVFKQTDKYVKNFKSLPFKSQMTMAMNWKAFFFGPFYYFYLGMWRKALTILLFLTVLDLLLILLLSKAAAGCCYAIFWAVMTNPIYYVHRTKKSKSFNPFEGMQI</sequence>
<keyword evidence="1" id="KW-0472">Membrane</keyword>
<reference evidence="2 3" key="1">
    <citation type="journal article" date="2014" name="PLoS Genet.">
        <title>Hidden diversity in honey bee gut symbionts detected by single-cell genomics.</title>
        <authorList>
            <person name="Engel P."/>
            <person name="Stepanauskas R."/>
            <person name="Moran N."/>
        </authorList>
    </citation>
    <scope>NUCLEOTIDE SEQUENCE [LARGE SCALE GENOMIC DNA]</scope>
    <source>
        <strain evidence="2 3">SCGC AB-598-J21</strain>
    </source>
</reference>
<evidence type="ECO:0000313" key="2">
    <source>
        <dbReference type="EMBL" id="KEQ01389.1"/>
    </source>
</evidence>
<evidence type="ECO:0008006" key="4">
    <source>
        <dbReference type="Google" id="ProtNLM"/>
    </source>
</evidence>
<proteinExistence type="predicted"/>
<evidence type="ECO:0000256" key="1">
    <source>
        <dbReference type="SAM" id="Phobius"/>
    </source>
</evidence>
<dbReference type="EMBL" id="AVQL01000422">
    <property type="protein sequence ID" value="KEQ01389.1"/>
    <property type="molecule type" value="Genomic_DNA"/>
</dbReference>
<dbReference type="Pfam" id="PF10947">
    <property type="entry name" value="DUF2628"/>
    <property type="match status" value="1"/>
</dbReference>
<keyword evidence="1" id="KW-0812">Transmembrane</keyword>
<keyword evidence="1" id="KW-1133">Transmembrane helix</keyword>
<gene>
    <name evidence="2" type="ORF">SASC598J21_008400</name>
</gene>
<dbReference type="Proteomes" id="UP000027644">
    <property type="component" value="Unassembled WGS sequence"/>
</dbReference>
<protein>
    <recommendedName>
        <fullName evidence="4">DUF2628 domain-containing protein</fullName>
    </recommendedName>
</protein>
<organism evidence="2 3">
    <name type="scientific">Snodgrassella alvi SCGC AB-598-J21</name>
    <dbReference type="NCBI Taxonomy" id="1385367"/>
    <lineage>
        <taxon>Bacteria</taxon>
        <taxon>Pseudomonadati</taxon>
        <taxon>Pseudomonadota</taxon>
        <taxon>Betaproteobacteria</taxon>
        <taxon>Neisseriales</taxon>
        <taxon>Neisseriaceae</taxon>
        <taxon>Snodgrassella</taxon>
    </lineage>
</organism>